<keyword evidence="4" id="KW-1185">Reference proteome</keyword>
<dbReference type="NCBIfam" id="NF047393">
    <property type="entry name" value="TransRegTbspHalo"/>
    <property type="match status" value="1"/>
</dbReference>
<evidence type="ECO:0000259" key="1">
    <source>
        <dbReference type="Pfam" id="PF19138"/>
    </source>
</evidence>
<dbReference type="EMBL" id="RKLU01000002">
    <property type="protein sequence ID" value="TQQ83023.1"/>
    <property type="molecule type" value="Genomic_DNA"/>
</dbReference>
<dbReference type="OrthoDB" id="193708at2157"/>
<dbReference type="RefSeq" id="WP_142979287.1">
    <property type="nucleotide sequence ID" value="NZ_RKLU01000002.1"/>
</dbReference>
<evidence type="ECO:0000313" key="4">
    <source>
        <dbReference type="Proteomes" id="UP000705823"/>
    </source>
</evidence>
<sequence length="270" mass="29112">MASNLLEEDVTSVLRTTVERSTEELWLVDPTRRTIEAAVDVATAFDGSLPTIRLLAEEAALKATFEDFLVASRTADLIEGGTLSIRTLTDGAANSLVVADDAVFALVTAGDRVAALTSDDSAFVDDTKSAYGDRWEAAETFQLRTPPISRVRETLAGDIGEAAREDFDAVLNSLEANGDDELDEVTISLLIAARNQVLLYDISKWGEDVGIASKATFSRTKTKLEDTGLITTEKVPIDVGRPRLRLQLADERLADAAPGDFGRVVDEIHG</sequence>
<protein>
    <recommendedName>
        <fullName evidence="5">Transcriptional regulator</fullName>
    </recommendedName>
</protein>
<dbReference type="Pfam" id="PF23336">
    <property type="entry name" value="HTH_TbsP_C"/>
    <property type="match status" value="1"/>
</dbReference>
<accession>A0A8J8PD20</accession>
<dbReference type="Proteomes" id="UP000705823">
    <property type="component" value="Unassembled WGS sequence"/>
</dbReference>
<reference evidence="3" key="1">
    <citation type="submission" date="2019-02" db="EMBL/GenBank/DDBJ databases">
        <title>Halonotius sp. a new haloarchaeum isolated from saline soil.</title>
        <authorList>
            <person name="Duran-Viseras A."/>
            <person name="Sanchez-Porro C."/>
            <person name="Ventosa A."/>
        </authorList>
    </citation>
    <scope>NUCLEOTIDE SEQUENCE</scope>
    <source>
        <strain evidence="3">F15B</strain>
    </source>
</reference>
<comment type="caution">
    <text evidence="3">The sequence shown here is derived from an EMBL/GenBank/DDBJ whole genome shotgun (WGS) entry which is preliminary data.</text>
</comment>
<evidence type="ECO:0000313" key="3">
    <source>
        <dbReference type="EMBL" id="TQQ83023.1"/>
    </source>
</evidence>
<feature type="domain" description="Transcriptional regulator TbsP N-terminal" evidence="1">
    <location>
        <begin position="3"/>
        <end position="146"/>
    </location>
</feature>
<organism evidence="3 4">
    <name type="scientific">Halonotius terrestris</name>
    <dbReference type="NCBI Taxonomy" id="2487750"/>
    <lineage>
        <taxon>Archaea</taxon>
        <taxon>Methanobacteriati</taxon>
        <taxon>Methanobacteriota</taxon>
        <taxon>Stenosarchaea group</taxon>
        <taxon>Halobacteria</taxon>
        <taxon>Halobacteriales</taxon>
        <taxon>Haloferacaceae</taxon>
        <taxon>Halonotius</taxon>
    </lineage>
</organism>
<evidence type="ECO:0000259" key="2">
    <source>
        <dbReference type="Pfam" id="PF23336"/>
    </source>
</evidence>
<dbReference type="InterPro" id="IPR056163">
    <property type="entry name" value="TbsP_C"/>
</dbReference>
<name>A0A8J8PD20_9EURY</name>
<evidence type="ECO:0008006" key="5">
    <source>
        <dbReference type="Google" id="ProtNLM"/>
    </source>
</evidence>
<dbReference type="Pfam" id="PF19138">
    <property type="entry name" value="TbsP_N"/>
    <property type="match status" value="1"/>
</dbReference>
<dbReference type="AlphaFoldDB" id="A0A8J8PD20"/>
<gene>
    <name evidence="3" type="ORF">EGH24_06215</name>
</gene>
<proteinExistence type="predicted"/>
<dbReference type="InterPro" id="IPR043859">
    <property type="entry name" value="TbsP-like_N"/>
</dbReference>
<feature type="domain" description="Transcriptional regulator TbsP-like C-terminal" evidence="2">
    <location>
        <begin position="147"/>
        <end position="263"/>
    </location>
</feature>